<evidence type="ECO:0000259" key="1">
    <source>
        <dbReference type="Pfam" id="PF04248"/>
    </source>
</evidence>
<dbReference type="RefSeq" id="WP_270677807.1">
    <property type="nucleotide sequence ID" value="NZ_JAQFWP010000017.1"/>
</dbReference>
<keyword evidence="3" id="KW-1185">Reference proteome</keyword>
<dbReference type="EMBL" id="JAQFWP010000017">
    <property type="protein sequence ID" value="MDA2805161.1"/>
    <property type="molecule type" value="Genomic_DNA"/>
</dbReference>
<name>A0ABT4TLB6_9ACTN</name>
<evidence type="ECO:0000313" key="2">
    <source>
        <dbReference type="EMBL" id="MDA2805161.1"/>
    </source>
</evidence>
<dbReference type="PANTHER" id="PTHR34310:SF8">
    <property type="entry name" value="CONSERVED PROTEIN"/>
    <property type="match status" value="1"/>
</dbReference>
<organism evidence="2 3">
    <name type="scientific">Nocardiopsis suaedae</name>
    <dbReference type="NCBI Taxonomy" id="3018444"/>
    <lineage>
        <taxon>Bacteria</taxon>
        <taxon>Bacillati</taxon>
        <taxon>Actinomycetota</taxon>
        <taxon>Actinomycetes</taxon>
        <taxon>Streptosporangiales</taxon>
        <taxon>Nocardiopsidaceae</taxon>
        <taxon>Nocardiopsis</taxon>
    </lineage>
</organism>
<feature type="domain" description="DUF427" evidence="1">
    <location>
        <begin position="38"/>
        <end position="130"/>
    </location>
</feature>
<dbReference type="InterPro" id="IPR007361">
    <property type="entry name" value="DUF427"/>
</dbReference>
<protein>
    <submittedName>
        <fullName evidence="2">DUF427 domain-containing protein</fullName>
    </submittedName>
</protein>
<accession>A0ABT4TLB6</accession>
<comment type="caution">
    <text evidence="2">The sequence shown here is derived from an EMBL/GenBank/DDBJ whole genome shotgun (WGS) entry which is preliminary data.</text>
</comment>
<dbReference type="Pfam" id="PF04248">
    <property type="entry name" value="NTP_transf_9"/>
    <property type="match status" value="2"/>
</dbReference>
<feature type="domain" description="DUF427" evidence="1">
    <location>
        <begin position="162"/>
        <end position="253"/>
    </location>
</feature>
<sequence>MSLTLGGGPLSKHPPDTVNYTIESPHHALFMQPFPRRVRARLGGGTVLDSGRGYLVHETGLLPQLYVPTEDIPAARLTPSETATHCPFKGDASYWHLKAGDRTVQDAVWSYTDPLPGARWLRGLSAMYWEAADSWMDEEEEVHGHLRDPFHRVDARMSATLVRVRHGDQVVALTSKPKIVSETGLPNRYYIPPDDVRRDLLVPSETTTHCPYKGHARYWNLRTGAGELADAAWSYTVPLKDGNDIRDHYCFLHDDLETTVEQA</sequence>
<proteinExistence type="predicted"/>
<gene>
    <name evidence="2" type="ORF">O4U47_11635</name>
</gene>
<reference evidence="2" key="1">
    <citation type="submission" date="2023-01" db="EMBL/GenBank/DDBJ databases">
        <title>Draft genome sequence of Nocardiopsis sp. LSu2-4 isolated from halophytes.</title>
        <authorList>
            <person name="Duangmal K."/>
            <person name="Chantavorakit T."/>
        </authorList>
    </citation>
    <scope>NUCLEOTIDE SEQUENCE</scope>
    <source>
        <strain evidence="2">LSu2-4</strain>
    </source>
</reference>
<dbReference type="PANTHER" id="PTHR34310">
    <property type="entry name" value="DUF427 DOMAIN PROTEIN (AFU_ORTHOLOGUE AFUA_3G02220)"/>
    <property type="match status" value="1"/>
</dbReference>
<dbReference type="Proteomes" id="UP001165685">
    <property type="component" value="Unassembled WGS sequence"/>
</dbReference>
<dbReference type="InterPro" id="IPR038694">
    <property type="entry name" value="DUF427_sf"/>
</dbReference>
<evidence type="ECO:0000313" key="3">
    <source>
        <dbReference type="Proteomes" id="UP001165685"/>
    </source>
</evidence>
<dbReference type="Gene3D" id="2.170.150.40">
    <property type="entry name" value="Domain of unknown function (DUF427)"/>
    <property type="match status" value="2"/>
</dbReference>